<accession>A0A814PVC4</accession>
<gene>
    <name evidence="2" type="ORF">JYZ213_LOCUS21942</name>
</gene>
<organism evidence="2 3">
    <name type="scientific">Adineta steineri</name>
    <dbReference type="NCBI Taxonomy" id="433720"/>
    <lineage>
        <taxon>Eukaryota</taxon>
        <taxon>Metazoa</taxon>
        <taxon>Spiralia</taxon>
        <taxon>Gnathifera</taxon>
        <taxon>Rotifera</taxon>
        <taxon>Eurotatoria</taxon>
        <taxon>Bdelloidea</taxon>
        <taxon>Adinetida</taxon>
        <taxon>Adinetidae</taxon>
        <taxon>Adineta</taxon>
    </lineage>
</organism>
<evidence type="ECO:0000313" key="2">
    <source>
        <dbReference type="EMBL" id="CAF1111371.1"/>
    </source>
</evidence>
<dbReference type="AlphaFoldDB" id="A0A814PVC4"/>
<comment type="caution">
    <text evidence="2">The sequence shown here is derived from an EMBL/GenBank/DDBJ whole genome shotgun (WGS) entry which is preliminary data.</text>
</comment>
<sequence>MCSIKRCCRNCFPNGCCGFCKPPPTIQKQIDTEIHLKKAVKATEIPYGFIKFYPGAATANNTYTCPMLAVHLYRHREFNADMAQDNRTITFDGRNRQQTHQGEQNFKREQHASAEEEVIMVPLEDVIRIRYKAEVKKAIQADIKSHLVPVHGPSDHRCDTCCASIINCCRKNRACCCCREKITVAPHVENTTIITDADPNRATSYVEEDVAPTEVKEGCCTRCGNLFRCWCCGKKKLLKFIKRTNTKAQRQAERVVTMTIEYNKYSNLDSATHTCLLSEQDRFAYYKHKFQADLELTFYLINDQEYEQTNFDAKKNEAETLCRAVMQLKGMKKQYPSEDQLEKILNQAHQRTFGVVFHEPALQLESARDLPRIGGGRLDEHLPPLGMKKQYPSEDQLEKILNQAHQRTFGVVFHEPALQLESARDLPRIGGGRLAEHLPPLVHPK</sequence>
<reference evidence="2" key="1">
    <citation type="submission" date="2021-02" db="EMBL/GenBank/DDBJ databases">
        <authorList>
            <person name="Nowell W R."/>
        </authorList>
    </citation>
    <scope>NUCLEOTIDE SEQUENCE</scope>
</reference>
<name>A0A814PVC4_9BILA</name>
<dbReference type="EMBL" id="CAJNOG010000245">
    <property type="protein sequence ID" value="CAF1111371.1"/>
    <property type="molecule type" value="Genomic_DNA"/>
</dbReference>
<evidence type="ECO:0000256" key="1">
    <source>
        <dbReference type="SAM" id="MobiDB-lite"/>
    </source>
</evidence>
<dbReference type="Proteomes" id="UP000663845">
    <property type="component" value="Unassembled WGS sequence"/>
</dbReference>
<proteinExistence type="predicted"/>
<feature type="region of interest" description="Disordered" evidence="1">
    <location>
        <begin position="90"/>
        <end position="111"/>
    </location>
</feature>
<evidence type="ECO:0000313" key="3">
    <source>
        <dbReference type="Proteomes" id="UP000663845"/>
    </source>
</evidence>
<protein>
    <submittedName>
        <fullName evidence="2">Uncharacterized protein</fullName>
    </submittedName>
</protein>